<dbReference type="RefSeq" id="WP_311359995.1">
    <property type="nucleotide sequence ID" value="NZ_JAVRIE010000001.1"/>
</dbReference>
<sequence length="66" mass="7982">MSKDYRFQKEELDDIEQQDWLVGKYRHDAMSQKASQSKAEIARKKRESKRMSYERANLTAEFNDKH</sequence>
<comment type="caution">
    <text evidence="2">The sequence shown here is derived from an EMBL/GenBank/DDBJ whole genome shotgun (WGS) entry which is preliminary data.</text>
</comment>
<gene>
    <name evidence="2" type="ORF">RM544_01410</name>
</gene>
<feature type="region of interest" description="Disordered" evidence="1">
    <location>
        <begin position="31"/>
        <end position="66"/>
    </location>
</feature>
<proteinExistence type="predicted"/>
<accession>A0AAW8QZ14</accession>
<evidence type="ECO:0000313" key="3">
    <source>
        <dbReference type="Proteomes" id="UP001249020"/>
    </source>
</evidence>
<protein>
    <submittedName>
        <fullName evidence="2">Uncharacterized protein</fullName>
    </submittedName>
</protein>
<dbReference type="EMBL" id="JAVRIE010000001">
    <property type="protein sequence ID" value="MDT0581183.1"/>
    <property type="molecule type" value="Genomic_DNA"/>
</dbReference>
<evidence type="ECO:0000313" key="2">
    <source>
        <dbReference type="EMBL" id="MDT0581183.1"/>
    </source>
</evidence>
<dbReference type="AlphaFoldDB" id="A0AAW8QZ14"/>
<dbReference type="Proteomes" id="UP001249020">
    <property type="component" value="Unassembled WGS sequence"/>
</dbReference>
<name>A0AAW8QZ14_9ALTE</name>
<organism evidence="2 3">
    <name type="scientific">Brumicola blandensis</name>
    <dbReference type="NCBI Taxonomy" id="3075611"/>
    <lineage>
        <taxon>Bacteria</taxon>
        <taxon>Pseudomonadati</taxon>
        <taxon>Pseudomonadota</taxon>
        <taxon>Gammaproteobacteria</taxon>
        <taxon>Alteromonadales</taxon>
        <taxon>Alteromonadaceae</taxon>
        <taxon>Brumicola</taxon>
    </lineage>
</organism>
<reference evidence="2 3" key="1">
    <citation type="submission" date="2023-09" db="EMBL/GenBank/DDBJ databases">
        <authorList>
            <person name="Rey-Velasco X."/>
        </authorList>
    </citation>
    <scope>NUCLEOTIDE SEQUENCE [LARGE SCALE GENOMIC DNA]</scope>
    <source>
        <strain evidence="2 3">W409</strain>
    </source>
</reference>
<keyword evidence="3" id="KW-1185">Reference proteome</keyword>
<evidence type="ECO:0000256" key="1">
    <source>
        <dbReference type="SAM" id="MobiDB-lite"/>
    </source>
</evidence>